<organism evidence="1 2">
    <name type="scientific">Bacillus phage CAM003</name>
    <dbReference type="NCBI Taxonomy" id="1486657"/>
    <lineage>
        <taxon>Viruses</taxon>
        <taxon>Duplodnaviria</taxon>
        <taxon>Heunggongvirae</taxon>
        <taxon>Uroviricota</taxon>
        <taxon>Caudoviricetes</taxon>
        <taxon>Herelleviridae</taxon>
        <taxon>Bastillevirinae</taxon>
        <taxon>Bastillevirus</taxon>
        <taxon>Bastillevirus CAM003</taxon>
    </lineage>
</organism>
<dbReference type="EMBL" id="KJ489397">
    <property type="protein sequence ID" value="AHZ09507.1"/>
    <property type="molecule type" value="Genomic_DNA"/>
</dbReference>
<name>A0A024AZE5_9CAUD</name>
<proteinExistence type="predicted"/>
<dbReference type="Pfam" id="PF23839">
    <property type="entry name" value="DUF7209"/>
    <property type="match status" value="1"/>
</dbReference>
<evidence type="ECO:0000313" key="2">
    <source>
        <dbReference type="Proteomes" id="UP000026902"/>
    </source>
</evidence>
<dbReference type="RefSeq" id="YP_009036973.1">
    <property type="nucleotide sequence ID" value="NC_024216.1"/>
</dbReference>
<dbReference type="KEGG" id="vg:19526373"/>
<dbReference type="InterPro" id="IPR055633">
    <property type="entry name" value="DUF7209"/>
</dbReference>
<dbReference type="Proteomes" id="UP000026902">
    <property type="component" value="Segment"/>
</dbReference>
<keyword evidence="2" id="KW-1185">Reference proteome</keyword>
<dbReference type="GeneID" id="19526373"/>
<reference evidence="2" key="1">
    <citation type="submission" date="2014-09" db="EMBL/GenBank/DDBJ databases">
        <authorList>
            <person name="Sauder A.B."/>
            <person name="McKenzie Q.R."/>
            <person name="Temple L.M."/>
            <person name="Alexis B.K."/>
            <person name="Al-Atrache Z."/>
            <person name="Lewis L.O."/>
            <person name="Loesser-Casey K.E."/>
            <person name="Mitchell K.J."/>
        </authorList>
    </citation>
    <scope>NUCLEOTIDE SEQUENCE [LARGE SCALE GENOMIC DNA]</scope>
</reference>
<protein>
    <submittedName>
        <fullName evidence="1">Uncharacterized protein</fullName>
    </submittedName>
</protein>
<sequence>MARPMDVEITLMDGTKAFIPQDVFNRGNIPEKPEAVIGNAVKGSGSPVFRVNTSADMNGDWEFVVAQNILKFKVTYK</sequence>
<accession>A0A024AZE5</accession>
<evidence type="ECO:0000313" key="1">
    <source>
        <dbReference type="EMBL" id="AHZ09507.1"/>
    </source>
</evidence>